<dbReference type="PROSITE" id="PS50966">
    <property type="entry name" value="ZF_SWIM"/>
    <property type="match status" value="1"/>
</dbReference>
<keyword evidence="1" id="KW-0862">Zinc</keyword>
<evidence type="ECO:0000256" key="2">
    <source>
        <dbReference type="SAM" id="MobiDB-lite"/>
    </source>
</evidence>
<feature type="compositionally biased region" description="Polar residues" evidence="2">
    <location>
        <begin position="410"/>
        <end position="420"/>
    </location>
</feature>
<feature type="compositionally biased region" description="Low complexity" evidence="2">
    <location>
        <begin position="395"/>
        <end position="405"/>
    </location>
</feature>
<keyword evidence="1" id="KW-0479">Metal-binding</keyword>
<dbReference type="STRING" id="394193.SAMN04489732_12556"/>
<gene>
    <name evidence="4" type="ORF">SAMN04489732_12556</name>
</gene>
<feature type="region of interest" description="Disordered" evidence="2">
    <location>
        <begin position="392"/>
        <end position="521"/>
    </location>
</feature>
<name>A0A1H8YPC6_9PSEU</name>
<dbReference type="Pfam" id="PF04434">
    <property type="entry name" value="SWIM"/>
    <property type="match status" value="1"/>
</dbReference>
<evidence type="ECO:0000259" key="3">
    <source>
        <dbReference type="PROSITE" id="PS50966"/>
    </source>
</evidence>
<keyword evidence="5" id="KW-1185">Reference proteome</keyword>
<dbReference type="AlphaFoldDB" id="A0A1H8YPC6"/>
<sequence length="575" mass="59127">MCGKGTVARETLGGPVAARWSTERVLGLAPDASSAKAGRGQAVPARWSGAGASARAVWGACQGSGQKPYQAAVELAGPAFRCTCPSRKFPCKHALGLLLLWSSGQVPETPDEPGWVRIWLEERASRDARAEKRPEAPKDLEAAAKRAQDRMARVTAGAAELRGWLTDRVEAGFAGFERGGAGELRGVAARMIDAQATGLANGLRRAAGLVGRGRDWPGDLLAELSLLYVLAGSVTRLEQLPPDLAETIRTRLGFATSTAQVLESGERVADQWLVTGAVDEELDALRTRRTWLRGRHSGRPALVLSFAPPGRPLDSSLPPGHIVPGELAFYPGAVPLRALFADHTEPVTSPPPRGDTVAEALSSYAEALAADPWLDRWPMLLADVTPARYPGPGTGPVVPSTGPTGLPISPTGSATNPTGLPTSPTSNATNPTGPVVPSTGPAGRAAGPTGNATNPTGLPTGTTGRATGLAGPSTGPTGNATNPTGLPTGSATAPAGPPTGPARPTTDSAGHPTTGRTGWALSDVDGSALPLTPGTDPWRLLALAAAHPVTLAAEWTPAGLRPLTCWHPDGVVRLD</sequence>
<accession>A0A1H8YPC6</accession>
<organism evidence="4 5">
    <name type="scientific">Amycolatopsis saalfeldensis</name>
    <dbReference type="NCBI Taxonomy" id="394193"/>
    <lineage>
        <taxon>Bacteria</taxon>
        <taxon>Bacillati</taxon>
        <taxon>Actinomycetota</taxon>
        <taxon>Actinomycetes</taxon>
        <taxon>Pseudonocardiales</taxon>
        <taxon>Pseudonocardiaceae</taxon>
        <taxon>Amycolatopsis</taxon>
    </lineage>
</organism>
<evidence type="ECO:0000313" key="4">
    <source>
        <dbReference type="EMBL" id="SEP53218.1"/>
    </source>
</evidence>
<dbReference type="Proteomes" id="UP000198582">
    <property type="component" value="Unassembled WGS sequence"/>
</dbReference>
<proteinExistence type="predicted"/>
<dbReference type="GO" id="GO:0008270">
    <property type="term" value="F:zinc ion binding"/>
    <property type="evidence" value="ECO:0007669"/>
    <property type="project" value="UniProtKB-KW"/>
</dbReference>
<feature type="domain" description="SWIM-type" evidence="3">
    <location>
        <begin position="69"/>
        <end position="102"/>
    </location>
</feature>
<evidence type="ECO:0000256" key="1">
    <source>
        <dbReference type="PROSITE-ProRule" id="PRU00325"/>
    </source>
</evidence>
<reference evidence="4 5" key="1">
    <citation type="submission" date="2016-10" db="EMBL/GenBank/DDBJ databases">
        <authorList>
            <person name="de Groot N.N."/>
        </authorList>
    </citation>
    <scope>NUCLEOTIDE SEQUENCE [LARGE SCALE GENOMIC DNA]</scope>
    <source>
        <strain evidence="4 5">DSM 44993</strain>
    </source>
</reference>
<feature type="compositionally biased region" description="Low complexity" evidence="2">
    <location>
        <begin position="421"/>
        <end position="494"/>
    </location>
</feature>
<keyword evidence="1" id="KW-0863">Zinc-finger</keyword>
<evidence type="ECO:0000313" key="5">
    <source>
        <dbReference type="Proteomes" id="UP000198582"/>
    </source>
</evidence>
<protein>
    <submittedName>
        <fullName evidence="4">SWIM zinc finger</fullName>
    </submittedName>
</protein>
<dbReference type="EMBL" id="FOEF01000025">
    <property type="protein sequence ID" value="SEP53218.1"/>
    <property type="molecule type" value="Genomic_DNA"/>
</dbReference>
<dbReference type="InterPro" id="IPR007527">
    <property type="entry name" value="Znf_SWIM"/>
</dbReference>